<dbReference type="SMART" id="SM00222">
    <property type="entry name" value="Sec7"/>
    <property type="match status" value="1"/>
</dbReference>
<protein>
    <submittedName>
        <fullName evidence="2">Cytohesin-4</fullName>
    </submittedName>
</protein>
<keyword evidence="3" id="KW-1185">Reference proteome</keyword>
<gene>
    <name evidence="2" type="primary">Cyth4</name>
    <name evidence="2" type="ORF">TCON_0316</name>
</gene>
<dbReference type="Gene3D" id="1.10.1000.11">
    <property type="entry name" value="Arf Nucleotide-binding Site Opener,domain 2"/>
    <property type="match status" value="1"/>
</dbReference>
<name>A0ABQ7I258_9MICR</name>
<accession>A0ABQ7I258</accession>
<dbReference type="InterPro" id="IPR035999">
    <property type="entry name" value="Sec7_dom_sf"/>
</dbReference>
<feature type="domain" description="SEC7" evidence="1">
    <location>
        <begin position="239"/>
        <end position="449"/>
    </location>
</feature>
<reference evidence="2 3" key="1">
    <citation type="submission" date="2019-01" db="EMBL/GenBank/DDBJ databases">
        <title>Genomes sequencing and comparative genomics of infectious freshwater microsporidia, Cucumispora dikerogammari and Thelohania contejeani.</title>
        <authorList>
            <person name="Cormier A."/>
            <person name="Giraud I."/>
            <person name="Wattier R."/>
            <person name="Teixeira M."/>
            <person name="Grandjean F."/>
            <person name="Rigaud T."/>
            <person name="Cordaux R."/>
        </authorList>
    </citation>
    <scope>NUCLEOTIDE SEQUENCE [LARGE SCALE GENOMIC DNA]</scope>
    <source>
        <strain evidence="2">T1</strain>
        <tissue evidence="2">Spores</tissue>
    </source>
</reference>
<proteinExistence type="predicted"/>
<dbReference type="Proteomes" id="UP001516464">
    <property type="component" value="Unassembled WGS sequence"/>
</dbReference>
<evidence type="ECO:0000313" key="2">
    <source>
        <dbReference type="EMBL" id="KAF7684495.1"/>
    </source>
</evidence>
<organism evidence="2 3">
    <name type="scientific">Astathelohania contejeani</name>
    <dbReference type="NCBI Taxonomy" id="164912"/>
    <lineage>
        <taxon>Eukaryota</taxon>
        <taxon>Fungi</taxon>
        <taxon>Fungi incertae sedis</taxon>
        <taxon>Microsporidia</taxon>
        <taxon>Astathelohaniidae</taxon>
        <taxon>Astathelohania</taxon>
    </lineage>
</organism>
<dbReference type="PANTHER" id="PTHR10663">
    <property type="entry name" value="GUANYL-NUCLEOTIDE EXCHANGE FACTOR"/>
    <property type="match status" value="1"/>
</dbReference>
<dbReference type="InterPro" id="IPR000904">
    <property type="entry name" value="Sec7_dom"/>
</dbReference>
<dbReference type="EMBL" id="SBIQ01000011">
    <property type="protein sequence ID" value="KAF7684495.1"/>
    <property type="molecule type" value="Genomic_DNA"/>
</dbReference>
<dbReference type="SUPFAM" id="SSF48425">
    <property type="entry name" value="Sec7 domain"/>
    <property type="match status" value="1"/>
</dbReference>
<evidence type="ECO:0000259" key="1">
    <source>
        <dbReference type="PROSITE" id="PS50190"/>
    </source>
</evidence>
<dbReference type="InterPro" id="IPR023394">
    <property type="entry name" value="Sec7_C_sf"/>
</dbReference>
<sequence length="942" mass="110434">MNNKHITLLSIKLGDIKNKEINKIIEQLKSSGTLNATFDSLLSIKKYSNDDITRVLDTLTLFLESGINIDTDPMLEKILSLKFSRFDTNLDDAILSFFTLLSKMQCSANNPEIFYKFYLGLMEKITKRTILKEIFKLFVCFLKNNSHLIGLFVRKKLYTEFPFLTEFIIYFHSQLSEEERVELSIHIYKQNGNPSLLELLVGETYYIYYIYFKMKNKNLMMENALTFLVYKFDKIPFYEELSGKYFKKRIKECLDVNSEINEVDVSNNIDDRIKLIDAIRMRDKVENLIMGFNSTGNINPLVELLNSKRSVIILLRYSPLTNLTTLGKLISKENNEDLLEIFLSTFNFIGMDILDALRQLLVTFVLPGESQVIVRILENFSMAVGGKQNYKPFYILSYSLIMLNTNLHNPNVRVKMDKDAFIDGNRKCHLGSEFTDEYLGNLYDSIKEFPIEYPSNNTINISNYKLLAELENIFKYEFDSFNKAEALRFVLSRNFYLLNYSCMHDFIKVAKKLKMKMVLGYVLYYIFDRIKKGNNDHELFYDTFYEYSAMSDISPEYPVKLSENISIIKEKYDKPTQLAILLLGHLPKDQKAIRVQFIRNSSNMFEIIIQDLVDLKNHFNESTFNNLFFDILNRNCFIISKVLKNKKIASLIFKGGNKFYALLEKIIEFGLKDEFIFLVKNAEGNKTQLVCNIITEHEDFVDSEVLPTLLDSMDDSYLSFKNILYLQKKFDLFERLVKMERKMCNINKHDEEKIKEEDGVLNDNIIYEYSIHEYFKEICKNKINIFEFANSSSSVLNNSKVEGYFRNAARPGATECPCTYSLFQPETMDTRLYYLIWKADELQSTELRKYTLWIINLISVSLPLLVRFLNRNFGLLLNIKSQYLKESIVKILCSRIKKSMDGERVCIGNCNIYIWPELNILVSMMMEYKVDCGMLDFYKYDL</sequence>
<evidence type="ECO:0000313" key="3">
    <source>
        <dbReference type="Proteomes" id="UP001516464"/>
    </source>
</evidence>
<dbReference type="PROSITE" id="PS50190">
    <property type="entry name" value="SEC7"/>
    <property type="match status" value="1"/>
</dbReference>
<dbReference type="Pfam" id="PF01369">
    <property type="entry name" value="Sec7"/>
    <property type="match status" value="1"/>
</dbReference>
<comment type="caution">
    <text evidence="2">The sequence shown here is derived from an EMBL/GenBank/DDBJ whole genome shotgun (WGS) entry which is preliminary data.</text>
</comment>